<dbReference type="RefSeq" id="WP_207213716.1">
    <property type="nucleotide sequence ID" value="NZ_CP012670.1"/>
</dbReference>
<proteinExistence type="predicted"/>
<organism evidence="1 2">
    <name type="scientific">Sorangium cellulosum</name>
    <name type="common">Polyangium cellulosum</name>
    <dbReference type="NCBI Taxonomy" id="56"/>
    <lineage>
        <taxon>Bacteria</taxon>
        <taxon>Pseudomonadati</taxon>
        <taxon>Myxococcota</taxon>
        <taxon>Polyangia</taxon>
        <taxon>Polyangiales</taxon>
        <taxon>Polyangiaceae</taxon>
        <taxon>Sorangium</taxon>
    </lineage>
</organism>
<dbReference type="AlphaFoldDB" id="A0A4P2QB38"/>
<evidence type="ECO:0000313" key="1">
    <source>
        <dbReference type="EMBL" id="AUX26887.1"/>
    </source>
</evidence>
<name>A0A4P2QB38_SORCE</name>
<dbReference type="Proteomes" id="UP000295781">
    <property type="component" value="Chromosome"/>
</dbReference>
<reference evidence="1 2" key="1">
    <citation type="submission" date="2015-09" db="EMBL/GenBank/DDBJ databases">
        <title>Sorangium comparison.</title>
        <authorList>
            <person name="Zaburannyi N."/>
            <person name="Bunk B."/>
            <person name="Overmann J."/>
            <person name="Mueller R."/>
        </authorList>
    </citation>
    <scope>NUCLEOTIDE SEQUENCE [LARGE SCALE GENOMIC DNA]</scope>
    <source>
        <strain evidence="1 2">So ceGT47</strain>
    </source>
</reference>
<dbReference type="EMBL" id="CP012670">
    <property type="protein sequence ID" value="AUX26887.1"/>
    <property type="molecule type" value="Genomic_DNA"/>
</dbReference>
<evidence type="ECO:0000313" key="2">
    <source>
        <dbReference type="Proteomes" id="UP000295781"/>
    </source>
</evidence>
<gene>
    <name evidence="1" type="ORF">SOCEGT47_074570</name>
</gene>
<protein>
    <submittedName>
        <fullName evidence="1">Uncharacterized protein</fullName>
    </submittedName>
</protein>
<accession>A0A4P2QB38</accession>
<sequence length="218" mass="24838">MSCVRVLPFAMTQVDDRHACVGSLTEDGRWVRPEPVTLDMVDRAFVYRTWTELALVPSAHPDARPEDRAMLQAPRPLGRIDAAAWKELAERHLDPDVLTALGGERSLGLVKASIERLYLKRSTGGRRFVRMVFTDRASRTYDWIVPELRLRRLIERHAQGDRIDPRAEEHVRRALNDAEIYLCLGLTKPNHRLPGQFRGCHPLVVGLHALPEPEELTS</sequence>